<feature type="compositionally biased region" description="Basic and acidic residues" evidence="1">
    <location>
        <begin position="1"/>
        <end position="14"/>
    </location>
</feature>
<dbReference type="AlphaFoldDB" id="A0A543PRU6"/>
<reference evidence="2 3" key="1">
    <citation type="submission" date="2019-06" db="EMBL/GenBank/DDBJ databases">
        <title>Sequencing the genomes of 1000 actinobacteria strains.</title>
        <authorList>
            <person name="Klenk H.-P."/>
        </authorList>
    </citation>
    <scope>NUCLEOTIDE SEQUENCE [LARGE SCALE GENOMIC DNA]</scope>
    <source>
        <strain evidence="2 3">DSM 21776</strain>
    </source>
</reference>
<feature type="region of interest" description="Disordered" evidence="1">
    <location>
        <begin position="1"/>
        <end position="40"/>
    </location>
</feature>
<proteinExistence type="predicted"/>
<name>A0A543PRU6_9MICO</name>
<evidence type="ECO:0000313" key="2">
    <source>
        <dbReference type="EMBL" id="TQN46775.1"/>
    </source>
</evidence>
<comment type="caution">
    <text evidence="2">The sequence shown here is derived from an EMBL/GenBank/DDBJ whole genome shotgun (WGS) entry which is preliminary data.</text>
</comment>
<feature type="compositionally biased region" description="Basic and acidic residues" evidence="1">
    <location>
        <begin position="28"/>
        <end position="40"/>
    </location>
</feature>
<protein>
    <submittedName>
        <fullName evidence="2">Uncharacterized protein</fullName>
    </submittedName>
</protein>
<feature type="region of interest" description="Disordered" evidence="1">
    <location>
        <begin position="149"/>
        <end position="179"/>
    </location>
</feature>
<organism evidence="2 3">
    <name type="scientific">Humibacillus xanthopallidus</name>
    <dbReference type="NCBI Taxonomy" id="412689"/>
    <lineage>
        <taxon>Bacteria</taxon>
        <taxon>Bacillati</taxon>
        <taxon>Actinomycetota</taxon>
        <taxon>Actinomycetes</taxon>
        <taxon>Micrococcales</taxon>
        <taxon>Intrasporangiaceae</taxon>
        <taxon>Humibacillus</taxon>
    </lineage>
</organism>
<evidence type="ECO:0000313" key="3">
    <source>
        <dbReference type="Proteomes" id="UP000320085"/>
    </source>
</evidence>
<accession>A0A543PRU6</accession>
<evidence type="ECO:0000256" key="1">
    <source>
        <dbReference type="SAM" id="MobiDB-lite"/>
    </source>
</evidence>
<dbReference type="RefSeq" id="WP_221630628.1">
    <property type="nucleotide sequence ID" value="NZ_BAAAQC010000012.1"/>
</dbReference>
<sequence>MDEVTNDSRDDARAGDGQADDTPPQDRPTPEHRRPRGVDDRTVEALGKLSEALEVVEDARGHLYGFHRLSGMADLTLGEAVDLFREAGHGDLADRLETELVGRNVVEGRWTFQIVEEYDDDYYATFKRLEEQARGDLVGGRRHLFEAEMKEDRRTHGRAHHEAVPGGSAAVESPQNPEK</sequence>
<dbReference type="Proteomes" id="UP000320085">
    <property type="component" value="Unassembled WGS sequence"/>
</dbReference>
<gene>
    <name evidence="2" type="ORF">FHX52_3504</name>
</gene>
<dbReference type="EMBL" id="VFQF01000002">
    <property type="protein sequence ID" value="TQN46775.1"/>
    <property type="molecule type" value="Genomic_DNA"/>
</dbReference>